<name>A0A2U9PJ84_MYCSE</name>
<evidence type="ECO:0000313" key="3">
    <source>
        <dbReference type="Proteomes" id="UP000011200"/>
    </source>
</evidence>
<sequence>MRGNHRWTGRADNFLHTAQHSAWFGWPARWLAVVCAITLTVGGLHLVTAAHSPPPAEQAAATITAAQGFADAAVSVFAESAVSTDPTLTPQARRAGLPEAPVAGLTAQTAAGPVQVVLPGGLGNAQHTAGGQVVYPNAGAGFDMLAENTGSGTRTVARISGPAGPRMVTTFVRTPADTVMLAHTNGYLTINRATAAAETIGMFSPAETRDATGQLVPSSYVVKQLAPQLYALAEVIDPQPHTTWPVYVDPPLHTGGPSGGSLPVGLFDSVTNTVSSLADTATSAVTTVASATVSGAEAVGGFVKENPLESALLVGGVALAVTGVGGPAGAAMIASATVNISSAAVDIAAAAMPDNQALGIASTVLGAASMVTPQGAAKKAVTEGAELAAEQLAKHTDDLAKAAGDTALDVIPTPRAQLANDITTTGPATPPVTPGVLPKAPNAPPATAKPSAATDIAADGPCGCLASDAKGGVYEVHATDGVVKTGRTNDLKRRAGEHRRRKDLPPHETVPVHRTDDHAEQRGLEQEVREQNFDTADKSYGGFDKINGIDPRSKRAAEFREAARAHHERWGTQSAERTSTPNERRAEDEAQAQAVTDKQRDTARDSARRANESGSQRSGDSGSSKSGDKSDRKSEKKKKQSTNKKRRKGQK</sequence>
<keyword evidence="2" id="KW-0255">Endonuclease</keyword>
<feature type="compositionally biased region" description="Polar residues" evidence="1">
    <location>
        <begin position="571"/>
        <end position="581"/>
    </location>
</feature>
<accession>A0A2U9PJ84</accession>
<reference evidence="2 3" key="1">
    <citation type="journal article" date="2013" name="Genome Announc.">
        <title>Draft genome sequence of MKD8, a conjugal recipient Mycobacterium smegmatis strain.</title>
        <authorList>
            <person name="Gray T.A."/>
            <person name="Palumbo M.J."/>
            <person name="Derbyshire K.M."/>
        </authorList>
    </citation>
    <scope>NUCLEOTIDE SEQUENCE [LARGE SCALE GENOMIC DNA]</scope>
    <source>
        <strain evidence="2 3">MKD8</strain>
    </source>
</reference>
<feature type="region of interest" description="Disordered" evidence="1">
    <location>
        <begin position="488"/>
        <end position="651"/>
    </location>
</feature>
<dbReference type="Proteomes" id="UP000011200">
    <property type="component" value="Chromosome"/>
</dbReference>
<feature type="compositionally biased region" description="Basic residues" evidence="1">
    <location>
        <begin position="635"/>
        <end position="651"/>
    </location>
</feature>
<organism evidence="2 3">
    <name type="scientific">Mycolicibacterium smegmatis (strain MKD8)</name>
    <name type="common">Mycobacterium smegmatis</name>
    <dbReference type="NCBI Taxonomy" id="1214915"/>
    <lineage>
        <taxon>Bacteria</taxon>
        <taxon>Bacillati</taxon>
        <taxon>Actinomycetota</taxon>
        <taxon>Actinomycetes</taxon>
        <taxon>Mycobacteriales</taxon>
        <taxon>Mycobacteriaceae</taxon>
        <taxon>Mycolicibacterium</taxon>
    </lineage>
</organism>
<feature type="compositionally biased region" description="Basic and acidic residues" evidence="1">
    <location>
        <begin position="503"/>
        <end position="537"/>
    </location>
</feature>
<keyword evidence="2" id="KW-0540">Nuclease</keyword>
<reference evidence="3" key="2">
    <citation type="submission" date="2018-03" db="EMBL/GenBank/DDBJ databases">
        <authorList>
            <person name="Derbyshire K."/>
            <person name="Gray T.A."/>
            <person name="Champion M."/>
        </authorList>
    </citation>
    <scope>NUCLEOTIDE SEQUENCE [LARGE SCALE GENOMIC DNA]</scope>
    <source>
        <strain evidence="3">MKD8</strain>
    </source>
</reference>
<evidence type="ECO:0000256" key="1">
    <source>
        <dbReference type="SAM" id="MobiDB-lite"/>
    </source>
</evidence>
<protein>
    <submittedName>
        <fullName evidence="2">HNH endonuclease domain protein</fullName>
    </submittedName>
</protein>
<dbReference type="EMBL" id="CP027541">
    <property type="protein sequence ID" value="AWT51809.1"/>
    <property type="molecule type" value="Genomic_DNA"/>
</dbReference>
<proteinExistence type="predicted"/>
<feature type="compositionally biased region" description="Low complexity" evidence="1">
    <location>
        <begin position="613"/>
        <end position="625"/>
    </location>
</feature>
<keyword evidence="2" id="KW-0378">Hydrolase</keyword>
<dbReference type="AlphaFoldDB" id="A0A2U9PJ84"/>
<dbReference type="GO" id="GO:0004519">
    <property type="term" value="F:endonuclease activity"/>
    <property type="evidence" value="ECO:0007669"/>
    <property type="project" value="UniProtKB-KW"/>
</dbReference>
<feature type="compositionally biased region" description="Basic and acidic residues" evidence="1">
    <location>
        <begin position="551"/>
        <end position="570"/>
    </location>
</feature>
<feature type="compositionally biased region" description="Basic and acidic residues" evidence="1">
    <location>
        <begin position="597"/>
        <end position="611"/>
    </location>
</feature>
<gene>
    <name evidence="2" type="ORF">D806_008190</name>
</gene>
<evidence type="ECO:0000313" key="2">
    <source>
        <dbReference type="EMBL" id="AWT51809.1"/>
    </source>
</evidence>